<evidence type="ECO:0000313" key="3">
    <source>
        <dbReference type="EMBL" id="KOO42986.1"/>
    </source>
</evidence>
<organism evidence="3 4">
    <name type="scientific">Priestia koreensis</name>
    <dbReference type="NCBI Taxonomy" id="284581"/>
    <lineage>
        <taxon>Bacteria</taxon>
        <taxon>Bacillati</taxon>
        <taxon>Bacillota</taxon>
        <taxon>Bacilli</taxon>
        <taxon>Bacillales</taxon>
        <taxon>Bacillaceae</taxon>
        <taxon>Priestia</taxon>
    </lineage>
</organism>
<dbReference type="InterPro" id="IPR002822">
    <property type="entry name" value="Ni_insertion"/>
</dbReference>
<feature type="region of interest" description="Disordered" evidence="2">
    <location>
        <begin position="70"/>
        <end position="149"/>
    </location>
</feature>
<dbReference type="PANTHER" id="PTHR36566:SF1">
    <property type="entry name" value="PYRIDINIUM-3,5-BISTHIOCARBOXYLIC ACID MONONUCLEOTIDE NICKEL INSERTION PROTEIN"/>
    <property type="match status" value="1"/>
</dbReference>
<evidence type="ECO:0008006" key="5">
    <source>
        <dbReference type="Google" id="ProtNLM"/>
    </source>
</evidence>
<feature type="compositionally biased region" description="Basic residues" evidence="2">
    <location>
        <begin position="134"/>
        <end position="149"/>
    </location>
</feature>
<proteinExistence type="predicted"/>
<protein>
    <recommendedName>
        <fullName evidence="5">TIGR00299 family protein</fullName>
    </recommendedName>
</protein>
<feature type="compositionally biased region" description="Basic and acidic residues" evidence="2">
    <location>
        <begin position="70"/>
        <end position="133"/>
    </location>
</feature>
<dbReference type="Pfam" id="PF01969">
    <property type="entry name" value="Ni_insertion"/>
    <property type="match status" value="1"/>
</dbReference>
<dbReference type="PATRIC" id="fig|284581.3.peg.3072"/>
<gene>
    <name evidence="3" type="ORF">AMD01_17800</name>
</gene>
<evidence type="ECO:0000256" key="2">
    <source>
        <dbReference type="SAM" id="MobiDB-lite"/>
    </source>
</evidence>
<dbReference type="EMBL" id="LILC01000023">
    <property type="protein sequence ID" value="KOO42986.1"/>
    <property type="molecule type" value="Genomic_DNA"/>
</dbReference>
<name>A0A0M0KW02_9BACI</name>
<dbReference type="STRING" id="284581.AMD01_17800"/>
<accession>A0A0M0KW02</accession>
<sequence>MKTLYIDCFSGISGDMTIGALIDLGADPSVLKAELSKLKLDSEYDLSWKKVVKNGISSTKFDVHLKELHDHHSHDHEHRHEGHSHDHEHRHEGHSHDHEHSHEGHSHSHDHEHSHEGHSHSHDHEHSHEGHSHSHDHKHGHEGHSHSHDHRHYADIVQIIQEAGFNENVEKLALTIFEKIGRAEAKIHQIPFESVHFHEVGAIDSIVDIVGTCILMDQLQVSKVISSPVPVGSGQMRMAHGIYPVPAPAALEILKGIPLRATDQVGELTTPTGAAIVATLVDAYGTMPSFKVTDIGYGAGTKTFVHHPNVLRLILGEIEE</sequence>
<dbReference type="Proteomes" id="UP000037558">
    <property type="component" value="Unassembled WGS sequence"/>
</dbReference>
<dbReference type="PANTHER" id="PTHR36566">
    <property type="entry name" value="NICKEL INSERTION PROTEIN-RELATED"/>
    <property type="match status" value="1"/>
</dbReference>
<evidence type="ECO:0000313" key="4">
    <source>
        <dbReference type="Proteomes" id="UP000037558"/>
    </source>
</evidence>
<reference evidence="4" key="1">
    <citation type="submission" date="2015-08" db="EMBL/GenBank/DDBJ databases">
        <title>Fjat-14210 dsm16467.</title>
        <authorList>
            <person name="Liu B."/>
            <person name="Wang J."/>
            <person name="Zhu Y."/>
            <person name="Liu G."/>
            <person name="Chen Q."/>
            <person name="Chen Z."/>
            <person name="Lan J."/>
            <person name="Che J."/>
            <person name="Ge C."/>
            <person name="Shi H."/>
            <person name="Pan Z."/>
            <person name="Liu X."/>
        </authorList>
    </citation>
    <scope>NUCLEOTIDE SEQUENCE [LARGE SCALE GENOMIC DNA]</scope>
    <source>
        <strain evidence="4">DSM 16467</strain>
    </source>
</reference>
<keyword evidence="1" id="KW-0533">Nickel</keyword>
<keyword evidence="4" id="KW-1185">Reference proteome</keyword>
<dbReference type="OrthoDB" id="9765625at2"/>
<evidence type="ECO:0000256" key="1">
    <source>
        <dbReference type="ARBA" id="ARBA00022596"/>
    </source>
</evidence>
<comment type="caution">
    <text evidence="3">The sequence shown here is derived from an EMBL/GenBank/DDBJ whole genome shotgun (WGS) entry which is preliminary data.</text>
</comment>
<dbReference type="AlphaFoldDB" id="A0A0M0KW02"/>